<dbReference type="PROSITE" id="PS50109">
    <property type="entry name" value="HIS_KIN"/>
    <property type="match status" value="1"/>
</dbReference>
<dbReference type="PRINTS" id="PR00344">
    <property type="entry name" value="BCTRLSENSOR"/>
</dbReference>
<dbReference type="Proteomes" id="UP000310760">
    <property type="component" value="Unassembled WGS sequence"/>
</dbReference>
<dbReference type="SUPFAM" id="SSF55874">
    <property type="entry name" value="ATPase domain of HSP90 chaperone/DNA topoisomerase II/histidine kinase"/>
    <property type="match status" value="1"/>
</dbReference>
<dbReference type="InterPro" id="IPR036890">
    <property type="entry name" value="HATPase_C_sf"/>
</dbReference>
<comment type="caution">
    <text evidence="6">The sequence shown here is derived from an EMBL/GenBank/DDBJ whole genome shotgun (WGS) entry which is preliminary data.</text>
</comment>
<dbReference type="PANTHER" id="PTHR43547:SF2">
    <property type="entry name" value="HYBRID SIGNAL TRANSDUCTION HISTIDINE KINASE C"/>
    <property type="match status" value="1"/>
</dbReference>
<evidence type="ECO:0000313" key="6">
    <source>
        <dbReference type="EMBL" id="TGY71806.1"/>
    </source>
</evidence>
<protein>
    <recommendedName>
        <fullName evidence="2">histidine kinase</fullName>
        <ecNumber evidence="2">2.7.13.3</ecNumber>
    </recommendedName>
</protein>
<dbReference type="Pfam" id="PF00512">
    <property type="entry name" value="HisKA"/>
    <property type="match status" value="1"/>
</dbReference>
<dbReference type="CDD" id="cd00075">
    <property type="entry name" value="HATPase"/>
    <property type="match status" value="1"/>
</dbReference>
<dbReference type="EC" id="2.7.13.3" evidence="2"/>
<name>A0A4S2FRK3_9BACT</name>
<evidence type="ECO:0000256" key="4">
    <source>
        <dbReference type="ARBA" id="ARBA00022679"/>
    </source>
</evidence>
<sequence>MKKSTIWVLGIVMGLSFLSLLYLQVSYIEEMVKMRKGQFDESVQRSLVQACRNIELVETKKYLEDDAIATEKAAQLSREQSGEKEGEESGDVVAHTHEYSITSDGLNGYSTFELKMRFSANRPSNIPKAIISTGKNIPQTSRALQEIIKDRYVYQRALLDEVVYNILYTASDKPLNKRINFKQLDLFLKTELLNNGIDIPYHFTVTDRDGTEVYHCPDYTTEGSENTYPQVLFKNDPPARMATVNIHFPTLNSYIFSSVKFMIPSLIFTFVLLVTFIFTIYIIFRQKKLTEIKNDFINNMTHEFKTPISTISLAAQMLKDPAVGKSPAMFQHISGVINDETKRLRFQVEKVLQMSMFEKQKATLKMKEVNANDLIAGVVNTFTLKVEKYNGKITSDLDAVNPDIFVDEMHFTNVIFNLLDNAVKYKKTEGELLLNIRTWNESGKLYISIQDNGIGIKKENLKKIFDKFYRVHTGNLHDVKGFGLGLAYVKKIIQDHKGTIRAESELNVGTKFIIVLPLFKNE</sequence>
<evidence type="ECO:0000256" key="5">
    <source>
        <dbReference type="ARBA" id="ARBA00022777"/>
    </source>
</evidence>
<dbReference type="Gene3D" id="3.30.565.10">
    <property type="entry name" value="Histidine kinase-like ATPase, C-terminal domain"/>
    <property type="match status" value="1"/>
</dbReference>
<dbReference type="SMART" id="SM00388">
    <property type="entry name" value="HisKA"/>
    <property type="match status" value="1"/>
</dbReference>
<comment type="catalytic activity">
    <reaction evidence="1">
        <text>ATP + protein L-histidine = ADP + protein N-phospho-L-histidine.</text>
        <dbReference type="EC" id="2.7.13.3"/>
    </reaction>
</comment>
<dbReference type="FunFam" id="3.30.565.10:FF:000006">
    <property type="entry name" value="Sensor histidine kinase WalK"/>
    <property type="match status" value="1"/>
</dbReference>
<dbReference type="InterPro" id="IPR003661">
    <property type="entry name" value="HisK_dim/P_dom"/>
</dbReference>
<dbReference type="InterPro" id="IPR005467">
    <property type="entry name" value="His_kinase_dom"/>
</dbReference>
<dbReference type="SMART" id="SM00387">
    <property type="entry name" value="HATPase_c"/>
    <property type="match status" value="1"/>
</dbReference>
<dbReference type="FunFam" id="1.10.287.130:FF:000017">
    <property type="entry name" value="Two-component sensor histidine kinase"/>
    <property type="match status" value="1"/>
</dbReference>
<keyword evidence="5 6" id="KW-0418">Kinase</keyword>
<evidence type="ECO:0000256" key="3">
    <source>
        <dbReference type="ARBA" id="ARBA00022553"/>
    </source>
</evidence>
<gene>
    <name evidence="6" type="ORF">E5339_05480</name>
</gene>
<organism evidence="6 7">
    <name type="scientific">Phocaeicola sartorii</name>
    <dbReference type="NCBI Taxonomy" id="671267"/>
    <lineage>
        <taxon>Bacteria</taxon>
        <taxon>Pseudomonadati</taxon>
        <taxon>Bacteroidota</taxon>
        <taxon>Bacteroidia</taxon>
        <taxon>Bacteroidales</taxon>
        <taxon>Bacteroidaceae</taxon>
        <taxon>Phocaeicola</taxon>
    </lineage>
</organism>
<dbReference type="CDD" id="cd00082">
    <property type="entry name" value="HisKA"/>
    <property type="match status" value="1"/>
</dbReference>
<dbReference type="InterPro" id="IPR003594">
    <property type="entry name" value="HATPase_dom"/>
</dbReference>
<accession>A0A4S2FRK3</accession>
<dbReference type="EMBL" id="SRYJ01000009">
    <property type="protein sequence ID" value="TGY71806.1"/>
    <property type="molecule type" value="Genomic_DNA"/>
</dbReference>
<proteinExistence type="predicted"/>
<reference evidence="6 7" key="1">
    <citation type="submission" date="2019-04" db="EMBL/GenBank/DDBJ databases">
        <title>Microbes associate with the intestines of laboratory mice.</title>
        <authorList>
            <person name="Navarre W."/>
            <person name="Wong E."/>
            <person name="Huang K."/>
            <person name="Tropini C."/>
            <person name="Ng K."/>
            <person name="Yu B."/>
        </authorList>
    </citation>
    <scope>NUCLEOTIDE SEQUENCE [LARGE SCALE GENOMIC DNA]</scope>
    <source>
        <strain evidence="6 7">NM22_B1</strain>
    </source>
</reference>
<evidence type="ECO:0000256" key="2">
    <source>
        <dbReference type="ARBA" id="ARBA00012438"/>
    </source>
</evidence>
<dbReference type="GO" id="GO:0000155">
    <property type="term" value="F:phosphorelay sensor kinase activity"/>
    <property type="evidence" value="ECO:0007669"/>
    <property type="project" value="InterPro"/>
</dbReference>
<dbReference type="InterPro" id="IPR036097">
    <property type="entry name" value="HisK_dim/P_sf"/>
</dbReference>
<dbReference type="Pfam" id="PF02518">
    <property type="entry name" value="HATPase_c"/>
    <property type="match status" value="1"/>
</dbReference>
<evidence type="ECO:0000256" key="1">
    <source>
        <dbReference type="ARBA" id="ARBA00000085"/>
    </source>
</evidence>
<keyword evidence="4" id="KW-0808">Transferase</keyword>
<dbReference type="PANTHER" id="PTHR43547">
    <property type="entry name" value="TWO-COMPONENT HISTIDINE KINASE"/>
    <property type="match status" value="1"/>
</dbReference>
<evidence type="ECO:0000313" key="7">
    <source>
        <dbReference type="Proteomes" id="UP000310760"/>
    </source>
</evidence>
<keyword evidence="3" id="KW-0597">Phosphoprotein</keyword>
<dbReference type="InterPro" id="IPR004358">
    <property type="entry name" value="Sig_transdc_His_kin-like_C"/>
</dbReference>
<dbReference type="Gene3D" id="1.10.287.130">
    <property type="match status" value="1"/>
</dbReference>
<dbReference type="RefSeq" id="WP_025017492.1">
    <property type="nucleotide sequence ID" value="NZ_CAJUNV010000004.1"/>
</dbReference>
<dbReference type="SUPFAM" id="SSF47384">
    <property type="entry name" value="Homodimeric domain of signal transducing histidine kinase"/>
    <property type="match status" value="1"/>
</dbReference>
<dbReference type="AlphaFoldDB" id="A0A4S2FRK3"/>